<accession>A0A9P4WZI5</accession>
<dbReference type="InterPro" id="IPR000182">
    <property type="entry name" value="GNAT_dom"/>
</dbReference>
<evidence type="ECO:0000256" key="3">
    <source>
        <dbReference type="ARBA" id="ARBA00038502"/>
    </source>
</evidence>
<dbReference type="InterPro" id="IPR051531">
    <property type="entry name" value="N-acetyltransferase"/>
</dbReference>
<dbReference type="AlphaFoldDB" id="A0A9P4WZI5"/>
<organism evidence="5 6">
    <name type="scientific">Didymella heteroderae</name>
    <dbReference type="NCBI Taxonomy" id="1769908"/>
    <lineage>
        <taxon>Eukaryota</taxon>
        <taxon>Fungi</taxon>
        <taxon>Dikarya</taxon>
        <taxon>Ascomycota</taxon>
        <taxon>Pezizomycotina</taxon>
        <taxon>Dothideomycetes</taxon>
        <taxon>Pleosporomycetidae</taxon>
        <taxon>Pleosporales</taxon>
        <taxon>Pleosporineae</taxon>
        <taxon>Didymellaceae</taxon>
        <taxon>Didymella</taxon>
    </lineage>
</organism>
<dbReference type="PANTHER" id="PTHR43792:SF8">
    <property type="entry name" value="[RIBOSOMAL PROTEIN US5]-ALANINE N-ACETYLTRANSFERASE"/>
    <property type="match status" value="1"/>
</dbReference>
<dbReference type="EMBL" id="SWKV01000002">
    <property type="protein sequence ID" value="KAF3047481.1"/>
    <property type="molecule type" value="Genomic_DNA"/>
</dbReference>
<name>A0A9P4WZI5_9PLEO</name>
<dbReference type="SUPFAM" id="SSF55729">
    <property type="entry name" value="Acyl-CoA N-acyltransferases (Nat)"/>
    <property type="match status" value="1"/>
</dbReference>
<evidence type="ECO:0000259" key="4">
    <source>
        <dbReference type="PROSITE" id="PS51186"/>
    </source>
</evidence>
<comment type="caution">
    <text evidence="5">The sequence shown here is derived from an EMBL/GenBank/DDBJ whole genome shotgun (WGS) entry which is preliminary data.</text>
</comment>
<dbReference type="OrthoDB" id="630895at2759"/>
<evidence type="ECO:0000313" key="5">
    <source>
        <dbReference type="EMBL" id="KAF3047481.1"/>
    </source>
</evidence>
<proteinExistence type="inferred from homology"/>
<evidence type="ECO:0000313" key="6">
    <source>
        <dbReference type="Proteomes" id="UP000758155"/>
    </source>
</evidence>
<protein>
    <recommendedName>
        <fullName evidence="4">N-acetyltransferase domain-containing protein</fullName>
    </recommendedName>
</protein>
<keyword evidence="2" id="KW-0012">Acyltransferase</keyword>
<evidence type="ECO:0000256" key="1">
    <source>
        <dbReference type="ARBA" id="ARBA00022679"/>
    </source>
</evidence>
<dbReference type="PROSITE" id="PS51186">
    <property type="entry name" value="GNAT"/>
    <property type="match status" value="1"/>
</dbReference>
<dbReference type="GO" id="GO:0016747">
    <property type="term" value="F:acyltransferase activity, transferring groups other than amino-acyl groups"/>
    <property type="evidence" value="ECO:0007669"/>
    <property type="project" value="InterPro"/>
</dbReference>
<keyword evidence="1" id="KW-0808">Transferase</keyword>
<feature type="domain" description="N-acetyltransferase" evidence="4">
    <location>
        <begin position="45"/>
        <end position="220"/>
    </location>
</feature>
<comment type="similarity">
    <text evidence="3">Belongs to the acetyltransferase family. RimJ subfamily.</text>
</comment>
<dbReference type="Proteomes" id="UP000758155">
    <property type="component" value="Unassembled WGS sequence"/>
</dbReference>
<dbReference type="Gene3D" id="3.40.630.30">
    <property type="match status" value="1"/>
</dbReference>
<dbReference type="Pfam" id="PF13302">
    <property type="entry name" value="Acetyltransf_3"/>
    <property type="match status" value="1"/>
</dbReference>
<dbReference type="InterPro" id="IPR016181">
    <property type="entry name" value="Acyl_CoA_acyltransferase"/>
</dbReference>
<evidence type="ECO:0000256" key="2">
    <source>
        <dbReference type="ARBA" id="ARBA00023315"/>
    </source>
</evidence>
<keyword evidence="6" id="KW-1185">Reference proteome</keyword>
<sequence length="227" mass="24966">MAAQPTPAHPIAMEAQVEVQADAQITTATTTSSPLPAPIFTTPRLIIRPLHPQDAPSMSRAANNPKVIEHMSLGFPDPYTLDAAHGWINMNLAPPILNWAICLSSDDNVVIGGCGLKPGVDVQTHCAEIGYWIGEEHWGKGFITEMLAALTEWVFTSPYSMLAGKEQRRWTRLWGAIFEANRASMRCFEKCGYVREGVLRGAVEKHGKASGLVIYGLLKEEWEGRRA</sequence>
<dbReference type="PANTHER" id="PTHR43792">
    <property type="entry name" value="GNAT FAMILY, PUTATIVE (AFU_ORTHOLOGUE AFUA_3G00765)-RELATED-RELATED"/>
    <property type="match status" value="1"/>
</dbReference>
<gene>
    <name evidence="5" type="ORF">E8E12_008448</name>
</gene>
<reference evidence="5" key="1">
    <citation type="submission" date="2019-04" db="EMBL/GenBank/DDBJ databases">
        <title>Sequencing of skin fungus with MAO and IRED activity.</title>
        <authorList>
            <person name="Marsaioli A.J."/>
            <person name="Bonatto J.M.C."/>
            <person name="Reis Junior O."/>
        </authorList>
    </citation>
    <scope>NUCLEOTIDE SEQUENCE</scope>
    <source>
        <strain evidence="5">28M1</strain>
    </source>
</reference>